<dbReference type="AlphaFoldDB" id="A0A7S3WUW4"/>
<dbReference type="PIRSF" id="PIRSF006468">
    <property type="entry name" value="BCAT1"/>
    <property type="match status" value="1"/>
</dbReference>
<dbReference type="EMBL" id="HBIQ01076760">
    <property type="protein sequence ID" value="CAE0579893.1"/>
    <property type="molecule type" value="Transcribed_RNA"/>
</dbReference>
<dbReference type="CDD" id="cd01557">
    <property type="entry name" value="BCAT_beta_family"/>
    <property type="match status" value="1"/>
</dbReference>
<dbReference type="PANTHER" id="PTHR42825">
    <property type="entry name" value="AMINO ACID AMINOTRANSFERASE"/>
    <property type="match status" value="1"/>
</dbReference>
<keyword evidence="5" id="KW-0663">Pyridoxal phosphate</keyword>
<proteinExistence type="inferred from homology"/>
<dbReference type="NCBIfam" id="TIGR01123">
    <property type="entry name" value="ilvE_II"/>
    <property type="match status" value="1"/>
</dbReference>
<gene>
    <name evidence="7" type="ORF">SACU0126_LOCUS24459</name>
</gene>
<evidence type="ECO:0000256" key="3">
    <source>
        <dbReference type="ARBA" id="ARBA00022576"/>
    </source>
</evidence>
<organism evidence="7">
    <name type="scientific">Strombidinopsis acuminata</name>
    <dbReference type="NCBI Taxonomy" id="141414"/>
    <lineage>
        <taxon>Eukaryota</taxon>
        <taxon>Sar</taxon>
        <taxon>Alveolata</taxon>
        <taxon>Ciliophora</taxon>
        <taxon>Intramacronucleata</taxon>
        <taxon>Spirotrichea</taxon>
        <taxon>Choreotrichia</taxon>
        <taxon>Choreotrichida</taxon>
        <taxon>Strombidinopsidae</taxon>
        <taxon>Strombidinopsis</taxon>
    </lineage>
</organism>
<reference evidence="7" key="1">
    <citation type="submission" date="2021-01" db="EMBL/GenBank/DDBJ databases">
        <authorList>
            <person name="Corre E."/>
            <person name="Pelletier E."/>
            <person name="Niang G."/>
            <person name="Scheremetjew M."/>
            <person name="Finn R."/>
            <person name="Kale V."/>
            <person name="Holt S."/>
            <person name="Cochrane G."/>
            <person name="Meng A."/>
            <person name="Brown T."/>
            <person name="Cohen L."/>
        </authorList>
    </citation>
    <scope>NUCLEOTIDE SEQUENCE</scope>
    <source>
        <strain evidence="7">SPMC142</strain>
    </source>
</reference>
<comment type="cofactor">
    <cofactor evidence="1">
        <name>pyridoxal 5'-phosphate</name>
        <dbReference type="ChEBI" id="CHEBI:597326"/>
    </cofactor>
</comment>
<sequence length="377" mass="40778">MLTRTASRVALRAPGRLSPAYAATRTHEAKFVTAPPLPQWEKLGFSATPTKAMIRYDWDGQQWNSGTSTSDFNISIHGLSNVLHYGQALFEGLKAFHCKDGKVRIFNSKANAARLKRGAERLAMPVVPTELFEEAIDRAVRDNVDYVPPYGYGGAMYLRPFLFGHGEKLGLGAAPHYTFCVIASPVGAYYKGGLEPIDALVIDEFDRAAPRGVGGIKCAGNYAPDVLPSIMAKERGFPVCLYLDAATQTYIEEFSTSNFIGVTQDGTVVTPTSPSILPSCTKGVVLATARQLGLKVEERPISMAEAGTFKEVAACGTAVVLTPIQSITRGDTVYKYHTFDTIAKLYDMITAVQAGEAEDSLGVTRTVCEKPHNPPSK</sequence>
<dbReference type="Pfam" id="PF01063">
    <property type="entry name" value="Aminotran_4"/>
    <property type="match status" value="1"/>
</dbReference>
<dbReference type="NCBIfam" id="NF009897">
    <property type="entry name" value="PRK13357.1"/>
    <property type="match status" value="1"/>
</dbReference>
<dbReference type="PANTHER" id="PTHR42825:SF2">
    <property type="entry name" value="BRANCHED-CHAIN-AMINO-ACID AMINOTRANSFERASE 3, CHLOROPLASTIC-RELATED"/>
    <property type="match status" value="1"/>
</dbReference>
<dbReference type="GO" id="GO:0009081">
    <property type="term" value="P:branched-chain amino acid metabolic process"/>
    <property type="evidence" value="ECO:0007669"/>
    <property type="project" value="InterPro"/>
</dbReference>
<dbReference type="SUPFAM" id="SSF56752">
    <property type="entry name" value="D-aminoacid aminotransferase-like PLP-dependent enzymes"/>
    <property type="match status" value="1"/>
</dbReference>
<evidence type="ECO:0000256" key="4">
    <source>
        <dbReference type="ARBA" id="ARBA00022679"/>
    </source>
</evidence>
<dbReference type="InterPro" id="IPR005786">
    <property type="entry name" value="B_amino_transII"/>
</dbReference>
<keyword evidence="4" id="KW-0808">Transferase</keyword>
<accession>A0A7S3WUW4</accession>
<dbReference type="InterPro" id="IPR043132">
    <property type="entry name" value="BCAT-like_C"/>
</dbReference>
<comment type="similarity">
    <text evidence="2">Belongs to the class-IV pyridoxal-phosphate-dependent aminotransferase family.</text>
</comment>
<dbReference type="GO" id="GO:0004084">
    <property type="term" value="F:branched-chain-amino-acid transaminase activity"/>
    <property type="evidence" value="ECO:0007669"/>
    <property type="project" value="InterPro"/>
</dbReference>
<protein>
    <recommendedName>
        <fullName evidence="8">Branched-chain-amino-acid transaminase</fullName>
    </recommendedName>
</protein>
<evidence type="ECO:0000256" key="1">
    <source>
        <dbReference type="ARBA" id="ARBA00001933"/>
    </source>
</evidence>
<evidence type="ECO:0000313" key="7">
    <source>
        <dbReference type="EMBL" id="CAE0579893.1"/>
    </source>
</evidence>
<dbReference type="InterPro" id="IPR001544">
    <property type="entry name" value="Aminotrans_IV"/>
</dbReference>
<evidence type="ECO:0000256" key="5">
    <source>
        <dbReference type="ARBA" id="ARBA00022898"/>
    </source>
</evidence>
<evidence type="ECO:0000256" key="2">
    <source>
        <dbReference type="ARBA" id="ARBA00009320"/>
    </source>
</evidence>
<dbReference type="Gene3D" id="3.20.10.10">
    <property type="entry name" value="D-amino Acid Aminotransferase, subunit A, domain 2"/>
    <property type="match status" value="1"/>
</dbReference>
<feature type="modified residue" description="N6-(pyridoxal phosphate)lysine" evidence="6">
    <location>
        <position position="217"/>
    </location>
</feature>
<dbReference type="InterPro" id="IPR033939">
    <property type="entry name" value="BCAT_family"/>
</dbReference>
<dbReference type="InterPro" id="IPR036038">
    <property type="entry name" value="Aminotransferase-like"/>
</dbReference>
<evidence type="ECO:0000256" key="6">
    <source>
        <dbReference type="PIRSR" id="PIRSR006468-1"/>
    </source>
</evidence>
<dbReference type="InterPro" id="IPR043131">
    <property type="entry name" value="BCAT-like_N"/>
</dbReference>
<keyword evidence="3" id="KW-0032">Aminotransferase</keyword>
<evidence type="ECO:0008006" key="8">
    <source>
        <dbReference type="Google" id="ProtNLM"/>
    </source>
</evidence>
<dbReference type="Gene3D" id="3.30.470.10">
    <property type="match status" value="1"/>
</dbReference>
<name>A0A7S3WUW4_9SPIT</name>